<comment type="caution">
    <text evidence="2">The sequence shown here is derived from an EMBL/GenBank/DDBJ whole genome shotgun (WGS) entry which is preliminary data.</text>
</comment>
<sequence length="254" mass="27086">MKTKDSGAGIAAWGNKVPEATLAFWLIKMMSTTVGETAADFLNADLGFGLAGTSAVVGVLFFVALFVQMSARSYHPVRYWTTVLLISVFGTLITDNLTDVLGVPLAWSTSAFLVLLLAVFSVWYAREKTLSIHHVDTPAREGFYWLAILATFALGTAAGDWFSEGLQLGYGASAILFGTAIAAVAFIYYVLDSPPVLCFWIAYVLTRPLGASIGDGMAQARDAGGLGLGTTVTSVIFLVVIVLFVAGSAIRHRR</sequence>
<protein>
    <recommendedName>
        <fullName evidence="4">Membrane-anchored protein</fullName>
    </recommendedName>
</protein>
<evidence type="ECO:0008006" key="4">
    <source>
        <dbReference type="Google" id="ProtNLM"/>
    </source>
</evidence>
<feature type="transmembrane region" description="Helical" evidence="1">
    <location>
        <begin position="104"/>
        <end position="123"/>
    </location>
</feature>
<accession>A0A246WMQ5</accession>
<keyword evidence="1" id="KW-0472">Membrane</keyword>
<feature type="transmembrane region" description="Helical" evidence="1">
    <location>
        <begin position="168"/>
        <end position="190"/>
    </location>
</feature>
<feature type="transmembrane region" description="Helical" evidence="1">
    <location>
        <begin position="226"/>
        <end position="250"/>
    </location>
</feature>
<gene>
    <name evidence="2" type="ORF">CEJ42_18855</name>
</gene>
<keyword evidence="1" id="KW-0812">Transmembrane</keyword>
<evidence type="ECO:0000313" key="3">
    <source>
        <dbReference type="Proteomes" id="UP000197596"/>
    </source>
</evidence>
<feature type="transmembrane region" description="Helical" evidence="1">
    <location>
        <begin position="197"/>
        <end position="214"/>
    </location>
</feature>
<evidence type="ECO:0000313" key="2">
    <source>
        <dbReference type="EMBL" id="OWY27620.1"/>
    </source>
</evidence>
<feature type="transmembrane region" description="Helical" evidence="1">
    <location>
        <begin position="79"/>
        <end position="98"/>
    </location>
</feature>
<dbReference type="RefSeq" id="WP_088752127.1">
    <property type="nucleotide sequence ID" value="NZ_NJGU01000010.1"/>
</dbReference>
<dbReference type="Proteomes" id="UP000197596">
    <property type="component" value="Unassembled WGS sequence"/>
</dbReference>
<proteinExistence type="predicted"/>
<feature type="transmembrane region" description="Helical" evidence="1">
    <location>
        <begin position="46"/>
        <end position="67"/>
    </location>
</feature>
<feature type="transmembrane region" description="Helical" evidence="1">
    <location>
        <begin position="143"/>
        <end position="162"/>
    </location>
</feature>
<organism evidence="2 3">
    <name type="scientific">Herbaspirillum robiniae</name>
    <dbReference type="NCBI Taxonomy" id="2014887"/>
    <lineage>
        <taxon>Bacteria</taxon>
        <taxon>Pseudomonadati</taxon>
        <taxon>Pseudomonadota</taxon>
        <taxon>Betaproteobacteria</taxon>
        <taxon>Burkholderiales</taxon>
        <taxon>Oxalobacteraceae</taxon>
        <taxon>Herbaspirillum</taxon>
    </lineage>
</organism>
<reference evidence="2 3" key="1">
    <citation type="submission" date="2017-06" db="EMBL/GenBank/DDBJ databases">
        <title>Herbaspirillum phytohormonus sp. nov., isolated from the root nodule of Robinia pseudoacacia in lead-zinc mine.</title>
        <authorList>
            <person name="Fan M."/>
            <person name="Lin Y."/>
        </authorList>
    </citation>
    <scope>NUCLEOTIDE SEQUENCE [LARGE SCALE GENOMIC DNA]</scope>
    <source>
        <strain evidence="2 3">HZ10</strain>
    </source>
</reference>
<dbReference type="InterPro" id="IPR007136">
    <property type="entry name" value="DUF347"/>
</dbReference>
<dbReference type="Pfam" id="PF03988">
    <property type="entry name" value="DUF347"/>
    <property type="match status" value="4"/>
</dbReference>
<evidence type="ECO:0000256" key="1">
    <source>
        <dbReference type="SAM" id="Phobius"/>
    </source>
</evidence>
<dbReference type="AlphaFoldDB" id="A0A246WMQ5"/>
<dbReference type="EMBL" id="NJGU01000010">
    <property type="protein sequence ID" value="OWY27620.1"/>
    <property type="molecule type" value="Genomic_DNA"/>
</dbReference>
<keyword evidence="1" id="KW-1133">Transmembrane helix</keyword>
<name>A0A246WMQ5_9BURK</name>